<keyword evidence="3" id="KW-1185">Reference proteome</keyword>
<dbReference type="Proteomes" id="UP000016562">
    <property type="component" value="Unassembled WGS sequence"/>
</dbReference>
<evidence type="ECO:0000313" key="2">
    <source>
        <dbReference type="EMBL" id="GAD80436.1"/>
    </source>
</evidence>
<dbReference type="EMBL" id="BATM01000037">
    <property type="protein sequence ID" value="GAD80436.1"/>
    <property type="molecule type" value="Genomic_DNA"/>
</dbReference>
<keyword evidence="1" id="KW-0812">Transmembrane</keyword>
<dbReference type="AlphaFoldDB" id="U3AKI6"/>
<keyword evidence="1" id="KW-0472">Membrane</keyword>
<evidence type="ECO:0000313" key="3">
    <source>
        <dbReference type="Proteomes" id="UP000016562"/>
    </source>
</evidence>
<sequence length="74" mass="8110">MAKFIRTIIKTFLIIVILIVAALLKGIIEDITQAKPGPLFMIIIFGGAGAAIRAIYKYDSNSSKSTELKLNKNE</sequence>
<comment type="caution">
    <text evidence="2">The sequence shown here is derived from an EMBL/GenBank/DDBJ whole genome shotgun (WGS) entry which is preliminary data.</text>
</comment>
<dbReference type="RefSeq" id="WP_021714144.1">
    <property type="nucleotide sequence ID" value="NZ_BATM01000037.1"/>
</dbReference>
<feature type="transmembrane region" description="Helical" evidence="1">
    <location>
        <begin position="7"/>
        <end position="27"/>
    </location>
</feature>
<evidence type="ECO:0000256" key="1">
    <source>
        <dbReference type="SAM" id="Phobius"/>
    </source>
</evidence>
<proteinExistence type="predicted"/>
<organism evidence="2 3">
    <name type="scientific">Vibrio ezurae NBRC 102218</name>
    <dbReference type="NCBI Taxonomy" id="1219080"/>
    <lineage>
        <taxon>Bacteria</taxon>
        <taxon>Pseudomonadati</taxon>
        <taxon>Pseudomonadota</taxon>
        <taxon>Gammaproteobacteria</taxon>
        <taxon>Vibrionales</taxon>
        <taxon>Vibrionaceae</taxon>
        <taxon>Vibrio</taxon>
    </lineage>
</organism>
<gene>
    <name evidence="2" type="ORF">VEZ01S_37_00010</name>
</gene>
<name>U3AKI6_9VIBR</name>
<reference evidence="2 3" key="1">
    <citation type="submission" date="2013-09" db="EMBL/GenBank/DDBJ databases">
        <title>Whole genome shotgun sequence of Vibrio ezurae NBRC 102218.</title>
        <authorList>
            <person name="Yoshida I."/>
            <person name="Hosoyama A."/>
            <person name="Numata M."/>
            <person name="Hashimoto M."/>
            <person name="Hosoyama Y."/>
            <person name="Tsuchikane K."/>
            <person name="Noguchi M."/>
            <person name="Hirakata S."/>
            <person name="Ichikawa N."/>
            <person name="Ohji S."/>
            <person name="Yamazoe A."/>
            <person name="Fujita N."/>
        </authorList>
    </citation>
    <scope>NUCLEOTIDE SEQUENCE [LARGE SCALE GENOMIC DNA]</scope>
    <source>
        <strain evidence="2 3">NBRC 102218</strain>
    </source>
</reference>
<keyword evidence="1" id="KW-1133">Transmembrane helix</keyword>
<accession>U3AKI6</accession>
<protein>
    <submittedName>
        <fullName evidence="2">Uncharacterized protein</fullName>
    </submittedName>
</protein>
<feature type="transmembrane region" description="Helical" evidence="1">
    <location>
        <begin position="39"/>
        <end position="56"/>
    </location>
</feature>